<dbReference type="PATRIC" id="fig|1263832.3.peg.1975"/>
<feature type="binding site" evidence="3">
    <location>
        <position position="278"/>
    </location>
    <ligand>
        <name>CTP</name>
        <dbReference type="ChEBI" id="CHEBI:37563"/>
    </ligand>
</feature>
<name>W0R7Z5_BIBTR</name>
<evidence type="ECO:0000256" key="4">
    <source>
        <dbReference type="RuleBase" id="RU364078"/>
    </source>
</evidence>
<dbReference type="EC" id="6.3.2.5" evidence="3"/>
<dbReference type="HAMAP" id="MF_02225">
    <property type="entry name" value="CoaBC"/>
    <property type="match status" value="1"/>
</dbReference>
<feature type="binding site" evidence="3">
    <location>
        <position position="339"/>
    </location>
    <ligand>
        <name>CTP</name>
        <dbReference type="ChEBI" id="CHEBI:37563"/>
    </ligand>
</feature>
<comment type="function">
    <text evidence="3">Catalyzes two sequential steps in the biosynthesis of coenzyme A. In the first step cysteine is conjugated to 4'-phosphopantothenate to form 4-phosphopantothenoylcysteine. In the second step the latter compound is decarboxylated to form 4'-phosphopantotheine.</text>
</comment>
<sequence>MLANKNILVGITGGIAAYKSIELIRLLKKANAEVRVVLTPAAAEFVTPLTLQAISGNAVSTSLLDPQAELAMGHIELAKWADLVVIAPASADFIARLRIGMGNDLLSTLCLATPAPILLAPAMNQQMYKRSAVQENLQKVQEQGVLTIGPNSGFQACGDVGEGRMAEPAEIFAEIQQILTACGDLAELSVVITAGGTQEPIDPVRFISNRSSGKMGYALADSFAKRGAKVTLISAPTNLATPSKVQRIDVVSAQQMYEHAVELAPKNTIFIGCAAVADYRVANVANQKIKKTDESDELTLKLVKNPDIIATVAKMKENRPFVVGFAAETQNVAEYAKSKLQRKNLDMICANDVSGGQVFGQDHNALHIFWQNGEKKLPLADKNRLAKQLVQEISEQFTKGKTK</sequence>
<dbReference type="SUPFAM" id="SSF102645">
    <property type="entry name" value="CoaB-like"/>
    <property type="match status" value="1"/>
</dbReference>
<comment type="catalytic activity">
    <reaction evidence="3 4">
        <text>(R)-4'-phosphopantothenate + L-cysteine + CTP = N-[(R)-4-phosphopantothenoyl]-L-cysteine + CMP + diphosphate + H(+)</text>
        <dbReference type="Rhea" id="RHEA:19397"/>
        <dbReference type="ChEBI" id="CHEBI:10986"/>
        <dbReference type="ChEBI" id="CHEBI:15378"/>
        <dbReference type="ChEBI" id="CHEBI:33019"/>
        <dbReference type="ChEBI" id="CHEBI:35235"/>
        <dbReference type="ChEBI" id="CHEBI:37563"/>
        <dbReference type="ChEBI" id="CHEBI:59458"/>
        <dbReference type="ChEBI" id="CHEBI:60377"/>
        <dbReference type="EC" id="6.3.2.5"/>
    </reaction>
</comment>
<dbReference type="EMBL" id="CP006956">
    <property type="protein sequence ID" value="AHG87214.1"/>
    <property type="molecule type" value="Genomic_DNA"/>
</dbReference>
<dbReference type="Pfam" id="PF02441">
    <property type="entry name" value="Flavoprotein"/>
    <property type="match status" value="1"/>
</dbReference>
<dbReference type="GO" id="GO:0010181">
    <property type="term" value="F:FMN binding"/>
    <property type="evidence" value="ECO:0007669"/>
    <property type="project" value="UniProtKB-UniRule"/>
</dbReference>
<evidence type="ECO:0000313" key="8">
    <source>
        <dbReference type="Proteomes" id="UP000019086"/>
    </source>
</evidence>
<dbReference type="AlphaFoldDB" id="W0R7Z5"/>
<dbReference type="InterPro" id="IPR005252">
    <property type="entry name" value="CoaBC"/>
</dbReference>
<organism evidence="7 8">
    <name type="scientific">Bibersteinia trehalosi USDA-ARS-USMARC-190</name>
    <dbReference type="NCBI Taxonomy" id="1263832"/>
    <lineage>
        <taxon>Bacteria</taxon>
        <taxon>Pseudomonadati</taxon>
        <taxon>Pseudomonadota</taxon>
        <taxon>Gammaproteobacteria</taxon>
        <taxon>Pasteurellales</taxon>
        <taxon>Pasteurellaceae</taxon>
        <taxon>Bibersteinia</taxon>
    </lineage>
</organism>
<evidence type="ECO:0000256" key="2">
    <source>
        <dbReference type="ARBA" id="ARBA00023239"/>
    </source>
</evidence>
<feature type="binding site" evidence="3">
    <location>
        <position position="343"/>
    </location>
    <ligand>
        <name>CTP</name>
        <dbReference type="ChEBI" id="CHEBI:37563"/>
    </ligand>
</feature>
<feature type="region of interest" description="Phosphopantothenate--cysteine ligase" evidence="3">
    <location>
        <begin position="190"/>
        <end position="403"/>
    </location>
</feature>
<evidence type="ECO:0000259" key="6">
    <source>
        <dbReference type="Pfam" id="PF04127"/>
    </source>
</evidence>
<dbReference type="Pfam" id="PF04127">
    <property type="entry name" value="DFP"/>
    <property type="match status" value="1"/>
</dbReference>
<evidence type="ECO:0000259" key="5">
    <source>
        <dbReference type="Pfam" id="PF02441"/>
    </source>
</evidence>
<feature type="region of interest" description="Phosphopantothenoylcysteine decarboxylase" evidence="3">
    <location>
        <begin position="1"/>
        <end position="189"/>
    </location>
</feature>
<feature type="binding site" evidence="3">
    <location>
        <position position="325"/>
    </location>
    <ligand>
        <name>CTP</name>
        <dbReference type="ChEBI" id="CHEBI:37563"/>
    </ligand>
</feature>
<dbReference type="NCBIfam" id="TIGR00521">
    <property type="entry name" value="coaBC_dfp"/>
    <property type="match status" value="1"/>
</dbReference>
<dbReference type="GO" id="GO:0015941">
    <property type="term" value="P:pantothenate catabolic process"/>
    <property type="evidence" value="ECO:0007669"/>
    <property type="project" value="InterPro"/>
</dbReference>
<keyword evidence="2 3" id="KW-0456">Lyase</keyword>
<dbReference type="GO" id="GO:0071513">
    <property type="term" value="C:phosphopantothenoylcysteine decarboxylase complex"/>
    <property type="evidence" value="ECO:0007669"/>
    <property type="project" value="TreeGrafter"/>
</dbReference>
<gene>
    <name evidence="3" type="primary">coaBC</name>
    <name evidence="7" type="ORF">F544_19860</name>
</gene>
<dbReference type="KEGG" id="btra:F544_19860"/>
<comment type="similarity">
    <text evidence="3 4">In the C-terminal section; belongs to the PPC synthetase family.</text>
</comment>
<dbReference type="InterPro" id="IPR003382">
    <property type="entry name" value="Flavoprotein"/>
</dbReference>
<dbReference type="UniPathway" id="UPA00241">
    <property type="reaction ID" value="UER00353"/>
</dbReference>
<keyword evidence="3" id="KW-0511">Multifunctional enzyme</keyword>
<dbReference type="GO" id="GO:0046872">
    <property type="term" value="F:metal ion binding"/>
    <property type="evidence" value="ECO:0007669"/>
    <property type="project" value="UniProtKB-KW"/>
</dbReference>
<protein>
    <recommendedName>
        <fullName evidence="3">Coenzyme A biosynthesis bifunctional protein CoaBC</fullName>
    </recommendedName>
    <alternativeName>
        <fullName evidence="3">DNA/pantothenate metabolism flavoprotein</fullName>
    </alternativeName>
    <alternativeName>
        <fullName evidence="3">Phosphopantothenoylcysteine synthetase/decarboxylase</fullName>
        <shortName evidence="3">PPCS-PPCDC</shortName>
    </alternativeName>
    <domain>
        <recommendedName>
            <fullName evidence="3">Phosphopantothenoylcysteine decarboxylase</fullName>
            <shortName evidence="3">PPC decarboxylase</shortName>
            <shortName evidence="3">PPC-DC</shortName>
            <ecNumber evidence="3">4.1.1.36</ecNumber>
        </recommendedName>
        <alternativeName>
            <fullName evidence="3">CoaC</fullName>
        </alternativeName>
    </domain>
    <domain>
        <recommendedName>
            <fullName evidence="3">Phosphopantothenate--cysteine ligase</fullName>
            <ecNumber evidence="3">6.3.2.5</ecNumber>
        </recommendedName>
        <alternativeName>
            <fullName evidence="3">CoaB</fullName>
        </alternativeName>
        <alternativeName>
            <fullName evidence="3">Phosphopantothenoylcysteine synthetase</fullName>
            <shortName evidence="3">PPC synthetase</shortName>
            <shortName evidence="3">PPC-S</shortName>
        </alternativeName>
    </domain>
</protein>
<dbReference type="InterPro" id="IPR007085">
    <property type="entry name" value="DNA/pantothenate-metab_flavo_C"/>
</dbReference>
<keyword evidence="1 3" id="KW-0210">Decarboxylase</keyword>
<feature type="binding site" evidence="3">
    <location>
        <begin position="306"/>
        <end position="309"/>
    </location>
    <ligand>
        <name>CTP</name>
        <dbReference type="ChEBI" id="CHEBI:37563"/>
    </ligand>
</feature>
<dbReference type="InterPro" id="IPR035929">
    <property type="entry name" value="CoaB-like_sf"/>
</dbReference>
<comment type="similarity">
    <text evidence="3 4">In the N-terminal section; belongs to the HFCD (homo-oligomeric flavin containing Cys decarboxylase) superfamily.</text>
</comment>
<dbReference type="Proteomes" id="UP000019086">
    <property type="component" value="Chromosome"/>
</dbReference>
<comment type="pathway">
    <text evidence="3 4">Cofactor biosynthesis; coenzyme A biosynthesis; CoA from (R)-pantothenate: step 2/5.</text>
</comment>
<keyword evidence="3" id="KW-0479">Metal-binding</keyword>
<dbReference type="PANTHER" id="PTHR14359">
    <property type="entry name" value="HOMO-OLIGOMERIC FLAVIN CONTAINING CYS DECARBOXYLASE FAMILY"/>
    <property type="match status" value="1"/>
</dbReference>
<evidence type="ECO:0000256" key="3">
    <source>
        <dbReference type="HAMAP-Rule" id="MF_02225"/>
    </source>
</evidence>
<dbReference type="InterPro" id="IPR036551">
    <property type="entry name" value="Flavin_trans-like"/>
</dbReference>
<feature type="binding site" evidence="3">
    <location>
        <begin position="272"/>
        <end position="274"/>
    </location>
    <ligand>
        <name>CTP</name>
        <dbReference type="ChEBI" id="CHEBI:37563"/>
    </ligand>
</feature>
<comment type="pathway">
    <text evidence="3 4">Cofactor biosynthesis; coenzyme A biosynthesis; CoA from (R)-pantothenate: step 3/5.</text>
</comment>
<dbReference type="Gene3D" id="3.40.50.10300">
    <property type="entry name" value="CoaB-like"/>
    <property type="match status" value="1"/>
</dbReference>
<comment type="function">
    <text evidence="4">Catalyzes two steps in the biosynthesis of coenzyme A. In the first step cysteine is conjugated to 4'-phosphopantothenate to form 4-phosphopantothenoylcysteine, in the latter compound is decarboxylated to form 4'-phosphopantotheine.</text>
</comment>
<feature type="domain" description="Flavoprotein" evidence="5">
    <location>
        <begin position="5"/>
        <end position="178"/>
    </location>
</feature>
<dbReference type="SUPFAM" id="SSF52507">
    <property type="entry name" value="Homo-oligomeric flavin-containing Cys decarboxylases, HFCD"/>
    <property type="match status" value="1"/>
</dbReference>
<dbReference type="GO" id="GO:0004633">
    <property type="term" value="F:phosphopantothenoylcysteine decarboxylase activity"/>
    <property type="evidence" value="ECO:0007669"/>
    <property type="project" value="UniProtKB-UniRule"/>
</dbReference>
<dbReference type="RefSeq" id="WP_025289869.1">
    <property type="nucleotide sequence ID" value="NZ_CP006956.1"/>
</dbReference>
<dbReference type="PANTHER" id="PTHR14359:SF6">
    <property type="entry name" value="PHOSPHOPANTOTHENOYLCYSTEINE DECARBOXYLASE"/>
    <property type="match status" value="1"/>
</dbReference>
<reference evidence="7 8" key="1">
    <citation type="submission" date="2013-12" db="EMBL/GenBank/DDBJ databases">
        <title>Annotation of the Bibersteinia trehalosi USDA-ARS-USMARC-190 complete genome.</title>
        <authorList>
            <person name="Harhay G.P."/>
            <person name="McVey S."/>
            <person name="Clawson M.L."/>
            <person name="Bono J."/>
            <person name="Heaton M.P."/>
            <person name="Chitko-Mckown C.G."/>
            <person name="Harhay D.M."/>
            <person name="Smith T.P.L."/>
        </authorList>
    </citation>
    <scope>NUCLEOTIDE SEQUENCE [LARGE SCALE GENOMIC DNA]</scope>
    <source>
        <strain evidence="7 8">USDA-ARS-USMARC-190</strain>
    </source>
</reference>
<keyword evidence="3 4" id="KW-0436">Ligase</keyword>
<dbReference type="EC" id="4.1.1.36" evidence="3"/>
<evidence type="ECO:0000313" key="7">
    <source>
        <dbReference type="EMBL" id="AHG87214.1"/>
    </source>
</evidence>
<proteinExistence type="inferred from homology"/>
<dbReference type="GO" id="GO:0015937">
    <property type="term" value="P:coenzyme A biosynthetic process"/>
    <property type="evidence" value="ECO:0007669"/>
    <property type="project" value="UniProtKB-UniRule"/>
</dbReference>
<feature type="active site" description="Proton donor" evidence="3">
    <location>
        <position position="157"/>
    </location>
</feature>
<accession>W0R7Z5</accession>
<dbReference type="Gene3D" id="3.40.50.1950">
    <property type="entry name" value="Flavin prenyltransferase-like"/>
    <property type="match status" value="1"/>
</dbReference>
<dbReference type="HOGENOM" id="CLU_033319_0_1_6"/>
<keyword evidence="3 4" id="KW-0285">Flavoprotein</keyword>
<keyword evidence="3" id="KW-0460">Magnesium</keyword>
<dbReference type="GO" id="GO:0004632">
    <property type="term" value="F:phosphopantothenate--cysteine ligase activity"/>
    <property type="evidence" value="ECO:0007669"/>
    <property type="project" value="UniProtKB-UniRule"/>
</dbReference>
<comment type="cofactor">
    <cofactor evidence="3">
        <name>Mg(2+)</name>
        <dbReference type="ChEBI" id="CHEBI:18420"/>
    </cofactor>
</comment>
<comment type="cofactor">
    <cofactor evidence="3">
        <name>FMN</name>
        <dbReference type="ChEBI" id="CHEBI:58210"/>
    </cofactor>
    <text evidence="3">Binds 1 FMN per subunit.</text>
</comment>
<comment type="catalytic activity">
    <reaction evidence="3 4">
        <text>N-[(R)-4-phosphopantothenoyl]-L-cysteine + H(+) = (R)-4'-phosphopantetheine + CO2</text>
        <dbReference type="Rhea" id="RHEA:16793"/>
        <dbReference type="ChEBI" id="CHEBI:15378"/>
        <dbReference type="ChEBI" id="CHEBI:16526"/>
        <dbReference type="ChEBI" id="CHEBI:59458"/>
        <dbReference type="ChEBI" id="CHEBI:61723"/>
        <dbReference type="EC" id="4.1.1.36"/>
    </reaction>
</comment>
<feature type="binding site" evidence="3">
    <location>
        <position position="288"/>
    </location>
    <ligand>
        <name>CTP</name>
        <dbReference type="ChEBI" id="CHEBI:37563"/>
    </ligand>
</feature>
<evidence type="ECO:0000256" key="1">
    <source>
        <dbReference type="ARBA" id="ARBA00022793"/>
    </source>
</evidence>
<keyword evidence="3 4" id="KW-0288">FMN</keyword>
<feature type="domain" description="DNA/pantothenate metabolism flavoprotein C-terminal" evidence="6">
    <location>
        <begin position="186"/>
        <end position="395"/>
    </location>
</feature>